<dbReference type="EMBL" id="JADCUA010000026">
    <property type="protein sequence ID" value="KAH9831449.1"/>
    <property type="molecule type" value="Genomic_DNA"/>
</dbReference>
<proteinExistence type="predicted"/>
<feature type="region of interest" description="Disordered" evidence="1">
    <location>
        <begin position="416"/>
        <end position="446"/>
    </location>
</feature>
<gene>
    <name evidence="2" type="ORF">C8Q71DRAFT_304053</name>
</gene>
<accession>A0ABQ8K4M8</accession>
<keyword evidence="3" id="KW-1185">Reference proteome</keyword>
<protein>
    <submittedName>
        <fullName evidence="2">Uncharacterized protein</fullName>
    </submittedName>
</protein>
<comment type="caution">
    <text evidence="2">The sequence shown here is derived from an EMBL/GenBank/DDBJ whole genome shotgun (WGS) entry which is preliminary data.</text>
</comment>
<feature type="compositionally biased region" description="Low complexity" evidence="1">
    <location>
        <begin position="422"/>
        <end position="446"/>
    </location>
</feature>
<name>A0ABQ8K4M8_9APHY</name>
<dbReference type="Proteomes" id="UP000814176">
    <property type="component" value="Unassembled WGS sequence"/>
</dbReference>
<sequence length="564" mass="61996">MSGSPLLTMNTSNTEQSIACNCSAICASMSESESISSGDSEDQVSSDERESNCTPQISPYPVELFAVKPFEDDFAHECAPRMSWVDDPDDEYYVADDPNFYVDIADKLGDDLEAHTIMALHCQDTQLAHKVVMYYSNNSTVTLPFDLEDASNAKSDGCGSCVSELRNHILACAETSCPISAYVYYLGFLEQVFRKIAKTLHWLKGETGSVNHAVRSWRTEMEGCGSRNELHRAIIGAHSSAIYEDRREFPELAGSDVNIEVAENAAYQAYRRLGAVLPLYLRYSRRRNIPVLTLAFHGADVLARTSVKVAPRHTLQGESIPDDSRTSYTLFDILCSSIRVLTEDGLRALFIFNDVGCLRMQPEDDSTPSRYALSWSYGPGVSSKDMRAIRVQAIRERGRSIALDVPGDVFGAVLPQQERLMTSRPSTPPSSQTSMESASESSASETLITPPDIIALSVQANKKAASIRRTIGNEGVVRAAKRIKVDVISATVPRLKRRMQTRRRGNTSVSPVCSRKEYSIGGSKPLSSIAVATHLDETLCDVLYTSGEYASGEKVVANKKMLSV</sequence>
<dbReference type="GeneID" id="71998415"/>
<reference evidence="2 3" key="1">
    <citation type="journal article" date="2021" name="Environ. Microbiol.">
        <title>Gene family expansions and transcriptome signatures uncover fungal adaptations to wood decay.</title>
        <authorList>
            <person name="Hage H."/>
            <person name="Miyauchi S."/>
            <person name="Viragh M."/>
            <person name="Drula E."/>
            <person name="Min B."/>
            <person name="Chaduli D."/>
            <person name="Navarro D."/>
            <person name="Favel A."/>
            <person name="Norest M."/>
            <person name="Lesage-Meessen L."/>
            <person name="Balint B."/>
            <person name="Merenyi Z."/>
            <person name="de Eugenio L."/>
            <person name="Morin E."/>
            <person name="Martinez A.T."/>
            <person name="Baldrian P."/>
            <person name="Stursova M."/>
            <person name="Martinez M.J."/>
            <person name="Novotny C."/>
            <person name="Magnuson J.K."/>
            <person name="Spatafora J.W."/>
            <person name="Maurice S."/>
            <person name="Pangilinan J."/>
            <person name="Andreopoulos W."/>
            <person name="LaButti K."/>
            <person name="Hundley H."/>
            <person name="Na H."/>
            <person name="Kuo A."/>
            <person name="Barry K."/>
            <person name="Lipzen A."/>
            <person name="Henrissat B."/>
            <person name="Riley R."/>
            <person name="Ahrendt S."/>
            <person name="Nagy L.G."/>
            <person name="Grigoriev I.V."/>
            <person name="Martin F."/>
            <person name="Rosso M.N."/>
        </authorList>
    </citation>
    <scope>NUCLEOTIDE SEQUENCE [LARGE SCALE GENOMIC DNA]</scope>
    <source>
        <strain evidence="2 3">CIRM-BRFM 1785</strain>
    </source>
</reference>
<dbReference type="RefSeq" id="XP_047774576.1">
    <property type="nucleotide sequence ID" value="XM_047917683.1"/>
</dbReference>
<evidence type="ECO:0000256" key="1">
    <source>
        <dbReference type="SAM" id="MobiDB-lite"/>
    </source>
</evidence>
<organism evidence="2 3">
    <name type="scientific">Rhodofomes roseus</name>
    <dbReference type="NCBI Taxonomy" id="34475"/>
    <lineage>
        <taxon>Eukaryota</taxon>
        <taxon>Fungi</taxon>
        <taxon>Dikarya</taxon>
        <taxon>Basidiomycota</taxon>
        <taxon>Agaricomycotina</taxon>
        <taxon>Agaricomycetes</taxon>
        <taxon>Polyporales</taxon>
        <taxon>Rhodofomes</taxon>
    </lineage>
</organism>
<evidence type="ECO:0000313" key="2">
    <source>
        <dbReference type="EMBL" id="KAH9831449.1"/>
    </source>
</evidence>
<evidence type="ECO:0000313" key="3">
    <source>
        <dbReference type="Proteomes" id="UP000814176"/>
    </source>
</evidence>
<feature type="region of interest" description="Disordered" evidence="1">
    <location>
        <begin position="33"/>
        <end position="57"/>
    </location>
</feature>